<name>A0AAU9IKL0_9CILI</name>
<dbReference type="Proteomes" id="UP001162131">
    <property type="component" value="Unassembled WGS sequence"/>
</dbReference>
<sequence>MGCGGSTKNKIVLEIETCGIEEVDSMFIGAAEPLKALDKAYHKLKKQIKKFKKATGCYILKDATFTDALESMLFCFSASIDGDFSKIDLQVTTGKPYIKISKDGLKPEHSHVADAWDLMLGVLEESIIKAPQLFGQLRDFWLNILQLQSQADKALKGVNFVNRSKGMKCCRANTMILAQGSKAFADFQNTISQVNQDAGSFANKCWREQQELIEKVGKDANKDNIYEPKEIIKKFWPDHKRVDLSLDKPPKQKK</sequence>
<accession>A0AAU9IKL0</accession>
<evidence type="ECO:0000313" key="1">
    <source>
        <dbReference type="EMBL" id="CAG9314296.1"/>
    </source>
</evidence>
<keyword evidence="2" id="KW-1185">Reference proteome</keyword>
<evidence type="ECO:0000313" key="2">
    <source>
        <dbReference type="Proteomes" id="UP001162131"/>
    </source>
</evidence>
<reference evidence="1" key="1">
    <citation type="submission" date="2021-09" db="EMBL/GenBank/DDBJ databases">
        <authorList>
            <consortium name="AG Swart"/>
            <person name="Singh M."/>
            <person name="Singh A."/>
            <person name="Seah K."/>
            <person name="Emmerich C."/>
        </authorList>
    </citation>
    <scope>NUCLEOTIDE SEQUENCE</scope>
    <source>
        <strain evidence="1">ATCC30299</strain>
    </source>
</reference>
<organism evidence="1 2">
    <name type="scientific">Blepharisma stoltei</name>
    <dbReference type="NCBI Taxonomy" id="1481888"/>
    <lineage>
        <taxon>Eukaryota</taxon>
        <taxon>Sar</taxon>
        <taxon>Alveolata</taxon>
        <taxon>Ciliophora</taxon>
        <taxon>Postciliodesmatophora</taxon>
        <taxon>Heterotrichea</taxon>
        <taxon>Heterotrichida</taxon>
        <taxon>Blepharismidae</taxon>
        <taxon>Blepharisma</taxon>
    </lineage>
</organism>
<protein>
    <submittedName>
        <fullName evidence="1">Uncharacterized protein</fullName>
    </submittedName>
</protein>
<comment type="caution">
    <text evidence="1">The sequence shown here is derived from an EMBL/GenBank/DDBJ whole genome shotgun (WGS) entry which is preliminary data.</text>
</comment>
<gene>
    <name evidence="1" type="ORF">BSTOLATCC_MIC11307</name>
</gene>
<proteinExistence type="predicted"/>
<dbReference type="EMBL" id="CAJZBQ010000012">
    <property type="protein sequence ID" value="CAG9314296.1"/>
    <property type="molecule type" value="Genomic_DNA"/>
</dbReference>
<dbReference type="AlphaFoldDB" id="A0AAU9IKL0"/>